<feature type="compositionally biased region" description="Polar residues" evidence="1">
    <location>
        <begin position="30"/>
        <end position="40"/>
    </location>
</feature>
<evidence type="ECO:0000313" key="6">
    <source>
        <dbReference type="EMBL" id="TDX44551.1"/>
    </source>
</evidence>
<proteinExistence type="predicted"/>
<dbReference type="EMBL" id="SOEF01000011">
    <property type="protein sequence ID" value="TDX44551.1"/>
    <property type="molecule type" value="Genomic_DNA"/>
</dbReference>
<name>A0A4R8GPY4_9FIRM</name>
<dbReference type="Proteomes" id="UP000199519">
    <property type="component" value="Unassembled WGS sequence"/>
</dbReference>
<evidence type="ECO:0000313" key="7">
    <source>
        <dbReference type="Proteomes" id="UP000198612"/>
    </source>
</evidence>
<sequence>MLKKKKVLFYLMILSLVFALVLTGCGQDGAQNQAQETSQNTETAAEMESSAEPEGIRLATTIDFYERKDGLSGLEEAYGFEFNDDNVNTMQVGLGYEALDSNKVDVAIGFATDGRIASMDLRILEDDEGFFPVYNPAPTIRQEILASYPELESLINELPPLLDQETQIDLNKRVAVEEESPGKVAEDFLKANNLLAENVEEKDGPTIAVASKPWTEQLILGNMTIMLLESHGYPVDDRTSLGETAVLRPAIESGEVDMYWEYTGTTLMTTMGYEEEIIESEEAYQTVKEWDQENNNIIWLDYAEANNTFCLLMKEDKAEEMSIEKISDLEEHIK</sequence>
<feature type="region of interest" description="Disordered" evidence="1">
    <location>
        <begin position="30"/>
        <end position="53"/>
    </location>
</feature>
<evidence type="ECO:0000313" key="8">
    <source>
        <dbReference type="Proteomes" id="UP000199519"/>
    </source>
</evidence>
<protein>
    <submittedName>
        <fullName evidence="4">Substrate binding domain of ABC-type glycine betaine transport system</fullName>
    </submittedName>
    <submittedName>
        <fullName evidence="6">Substrate binding protein of glycine betaine ABC transport system</fullName>
    </submittedName>
</protein>
<feature type="compositionally biased region" description="Low complexity" evidence="1">
    <location>
        <begin position="41"/>
        <end position="53"/>
    </location>
</feature>
<dbReference type="GO" id="GO:0022857">
    <property type="term" value="F:transmembrane transporter activity"/>
    <property type="evidence" value="ECO:0007669"/>
    <property type="project" value="InterPro"/>
</dbReference>
<dbReference type="GeneID" id="57012504"/>
<evidence type="ECO:0000313" key="9">
    <source>
        <dbReference type="Proteomes" id="UP000295472"/>
    </source>
</evidence>
<dbReference type="Pfam" id="PF04069">
    <property type="entry name" value="OpuAC"/>
    <property type="match status" value="2"/>
</dbReference>
<evidence type="ECO:0000256" key="1">
    <source>
        <dbReference type="SAM" id="MobiDB-lite"/>
    </source>
</evidence>
<reference evidence="7 8" key="1">
    <citation type="submission" date="2016-10" db="EMBL/GenBank/DDBJ databases">
        <authorList>
            <person name="Varghese N."/>
            <person name="Submissions S."/>
        </authorList>
    </citation>
    <scope>NUCLEOTIDE SEQUENCE [LARGE SCALE GENOMIC DNA]</scope>
    <source>
        <strain evidence="4 8">WG2</strain>
        <strain evidence="5 7">WG5</strain>
    </source>
</reference>
<reference evidence="6 9" key="2">
    <citation type="submission" date="2019-03" db="EMBL/GenBank/DDBJ databases">
        <title>Subsurface microbial communities from deep shales in Ohio and West Virginia, USA.</title>
        <authorList>
            <person name="Wrighton K."/>
        </authorList>
    </citation>
    <scope>NUCLEOTIDE SEQUENCE [LARGE SCALE GENOMIC DNA]</scope>
    <source>
        <strain evidence="6 9">DSMZ 11287</strain>
    </source>
</reference>
<keyword evidence="8" id="KW-1185">Reference proteome</keyword>
<feature type="domain" description="ABC-type glycine betaine transport system substrate-binding" evidence="3">
    <location>
        <begin position="43"/>
        <end position="190"/>
    </location>
</feature>
<feature type="chain" id="PRO_5044608922" evidence="2">
    <location>
        <begin position="20"/>
        <end position="334"/>
    </location>
</feature>
<dbReference type="Gene3D" id="3.40.190.120">
    <property type="entry name" value="Osmoprotection protein (prox), domain 2"/>
    <property type="match status" value="2"/>
</dbReference>
<dbReference type="EMBL" id="FOHG01000004">
    <property type="protein sequence ID" value="SES73099.1"/>
    <property type="molecule type" value="Genomic_DNA"/>
</dbReference>
<dbReference type="Gene3D" id="3.40.190.10">
    <property type="entry name" value="Periplasmic binding protein-like II"/>
    <property type="match status" value="2"/>
</dbReference>
<dbReference type="GO" id="GO:0043190">
    <property type="term" value="C:ATP-binding cassette (ABC) transporter complex"/>
    <property type="evidence" value="ECO:0007669"/>
    <property type="project" value="InterPro"/>
</dbReference>
<gene>
    <name evidence="6" type="ORF">C7954_11147</name>
    <name evidence="4" type="ORF">SAMN04488598_10585</name>
    <name evidence="5" type="ORF">SAMN04515652_104116</name>
</gene>
<dbReference type="SUPFAM" id="SSF53850">
    <property type="entry name" value="Periplasmic binding protein-like II"/>
    <property type="match status" value="2"/>
</dbReference>
<dbReference type="RefSeq" id="WP_089655147.1">
    <property type="nucleotide sequence ID" value="NZ_FNBJ01000005.1"/>
</dbReference>
<evidence type="ECO:0000256" key="2">
    <source>
        <dbReference type="SAM" id="SignalP"/>
    </source>
</evidence>
<dbReference type="Proteomes" id="UP000198612">
    <property type="component" value="Unassembled WGS sequence"/>
</dbReference>
<dbReference type="InterPro" id="IPR007210">
    <property type="entry name" value="ABC_Gly_betaine_transp_sub-bd"/>
</dbReference>
<feature type="domain" description="ABC-type glycine betaine transport system substrate-binding" evidence="3">
    <location>
        <begin position="206"/>
        <end position="332"/>
    </location>
</feature>
<dbReference type="EMBL" id="FNBJ01000005">
    <property type="protein sequence ID" value="SDF04373.1"/>
    <property type="molecule type" value="Genomic_DNA"/>
</dbReference>
<organism evidence="6 9">
    <name type="scientific">Halanaerobium congolense</name>
    <dbReference type="NCBI Taxonomy" id="54121"/>
    <lineage>
        <taxon>Bacteria</taxon>
        <taxon>Bacillati</taxon>
        <taxon>Bacillota</taxon>
        <taxon>Clostridia</taxon>
        <taxon>Halanaerobiales</taxon>
        <taxon>Halanaerobiaceae</taxon>
        <taxon>Halanaerobium</taxon>
    </lineage>
</organism>
<dbReference type="AlphaFoldDB" id="A0A4R8GPY4"/>
<evidence type="ECO:0000313" key="5">
    <source>
        <dbReference type="EMBL" id="SES73099.1"/>
    </source>
</evidence>
<dbReference type="Proteomes" id="UP000295472">
    <property type="component" value="Unassembled WGS sequence"/>
</dbReference>
<evidence type="ECO:0000259" key="3">
    <source>
        <dbReference type="Pfam" id="PF04069"/>
    </source>
</evidence>
<accession>A0A4R8GPY4</accession>
<dbReference type="PROSITE" id="PS51257">
    <property type="entry name" value="PROKAR_LIPOPROTEIN"/>
    <property type="match status" value="1"/>
</dbReference>
<keyword evidence="2" id="KW-0732">Signal</keyword>
<feature type="signal peptide" evidence="2">
    <location>
        <begin position="1"/>
        <end position="19"/>
    </location>
</feature>
<evidence type="ECO:0000313" key="4">
    <source>
        <dbReference type="EMBL" id="SDF04373.1"/>
    </source>
</evidence>